<keyword evidence="7" id="KW-0863">Zinc-finger</keyword>
<dbReference type="OrthoDB" id="5423818at2759"/>
<keyword evidence="2" id="KW-0862">Zinc</keyword>
<keyword evidence="1" id="KW-0479">Metal-binding</keyword>
<dbReference type="GO" id="GO:0008270">
    <property type="term" value="F:zinc ion binding"/>
    <property type="evidence" value="ECO:0007669"/>
    <property type="project" value="UniProtKB-KW"/>
</dbReference>
<accession>A0A9W9TMN3</accession>
<evidence type="ECO:0000256" key="1">
    <source>
        <dbReference type="ARBA" id="ARBA00022723"/>
    </source>
</evidence>
<dbReference type="GeneID" id="81384580"/>
<dbReference type="PANTHER" id="PTHR47660">
    <property type="entry name" value="TRANSCRIPTION FACTOR WITH C2H2 AND ZN(2)-CYS(6) DNA BINDING DOMAIN (EUROFUNG)-RELATED-RELATED"/>
    <property type="match status" value="1"/>
</dbReference>
<evidence type="ECO:0000313" key="11">
    <source>
        <dbReference type="Proteomes" id="UP001147733"/>
    </source>
</evidence>
<evidence type="ECO:0000259" key="9">
    <source>
        <dbReference type="PROSITE" id="PS50157"/>
    </source>
</evidence>
<dbReference type="PROSITE" id="PS50157">
    <property type="entry name" value="ZINC_FINGER_C2H2_2"/>
    <property type="match status" value="1"/>
</dbReference>
<dbReference type="PROSITE" id="PS50048">
    <property type="entry name" value="ZN2_CY6_FUNGAL_2"/>
    <property type="match status" value="1"/>
</dbReference>
<dbReference type="Proteomes" id="UP001147733">
    <property type="component" value="Unassembled WGS sequence"/>
</dbReference>
<proteinExistence type="predicted"/>
<keyword evidence="11" id="KW-1185">Reference proteome</keyword>
<dbReference type="GO" id="GO:0000981">
    <property type="term" value="F:DNA-binding transcription factor activity, RNA polymerase II-specific"/>
    <property type="evidence" value="ECO:0007669"/>
    <property type="project" value="InterPro"/>
</dbReference>
<dbReference type="GO" id="GO:0003677">
    <property type="term" value="F:DNA binding"/>
    <property type="evidence" value="ECO:0007669"/>
    <property type="project" value="UniProtKB-KW"/>
</dbReference>
<organism evidence="10 11">
    <name type="scientific">Penicillium citrinum</name>
    <dbReference type="NCBI Taxonomy" id="5077"/>
    <lineage>
        <taxon>Eukaryota</taxon>
        <taxon>Fungi</taxon>
        <taxon>Dikarya</taxon>
        <taxon>Ascomycota</taxon>
        <taxon>Pezizomycotina</taxon>
        <taxon>Eurotiomycetes</taxon>
        <taxon>Eurotiomycetidae</taxon>
        <taxon>Eurotiales</taxon>
        <taxon>Aspergillaceae</taxon>
        <taxon>Penicillium</taxon>
    </lineage>
</organism>
<evidence type="ECO:0000256" key="7">
    <source>
        <dbReference type="PROSITE-ProRule" id="PRU00042"/>
    </source>
</evidence>
<dbReference type="InterPro" id="IPR036864">
    <property type="entry name" value="Zn2-C6_fun-type_DNA-bd_sf"/>
</dbReference>
<keyword evidence="3" id="KW-0805">Transcription regulation</keyword>
<comment type="caution">
    <text evidence="10">The sequence shown here is derived from an EMBL/GenBank/DDBJ whole genome shotgun (WGS) entry which is preliminary data.</text>
</comment>
<dbReference type="InterPro" id="IPR013087">
    <property type="entry name" value="Znf_C2H2_type"/>
</dbReference>
<dbReference type="PANTHER" id="PTHR47660:SF3">
    <property type="entry name" value="FINGER DOMAIN PROTEIN, PUTATIVE (AFU_ORTHOLOGUE AFUA_4G03310)-RELATED"/>
    <property type="match status" value="1"/>
</dbReference>
<feature type="domain" description="Zn(2)-C6 fungal-type" evidence="8">
    <location>
        <begin position="38"/>
        <end position="67"/>
    </location>
</feature>
<dbReference type="RefSeq" id="XP_056500651.1">
    <property type="nucleotide sequence ID" value="XM_056645413.1"/>
</dbReference>
<evidence type="ECO:0000256" key="2">
    <source>
        <dbReference type="ARBA" id="ARBA00022833"/>
    </source>
</evidence>
<dbReference type="Pfam" id="PF00172">
    <property type="entry name" value="Zn_clus"/>
    <property type="match status" value="1"/>
</dbReference>
<dbReference type="Gene3D" id="4.10.240.10">
    <property type="entry name" value="Zn(2)-C6 fungal-type DNA-binding domain"/>
    <property type="match status" value="1"/>
</dbReference>
<dbReference type="SUPFAM" id="SSF57701">
    <property type="entry name" value="Zn2/Cys6 DNA-binding domain"/>
    <property type="match status" value="1"/>
</dbReference>
<evidence type="ECO:0000256" key="6">
    <source>
        <dbReference type="ARBA" id="ARBA00023242"/>
    </source>
</evidence>
<reference evidence="10" key="1">
    <citation type="submission" date="2022-11" db="EMBL/GenBank/DDBJ databases">
        <authorList>
            <person name="Petersen C."/>
        </authorList>
    </citation>
    <scope>NUCLEOTIDE SEQUENCE</scope>
    <source>
        <strain evidence="10">IBT 23319</strain>
    </source>
</reference>
<keyword evidence="5" id="KW-0804">Transcription</keyword>
<dbReference type="EMBL" id="JAPQKT010000005">
    <property type="protein sequence ID" value="KAJ5231907.1"/>
    <property type="molecule type" value="Genomic_DNA"/>
</dbReference>
<keyword evidence="6" id="KW-0539">Nucleus</keyword>
<dbReference type="AlphaFoldDB" id="A0A9W9TMN3"/>
<evidence type="ECO:0000256" key="3">
    <source>
        <dbReference type="ARBA" id="ARBA00023015"/>
    </source>
</evidence>
<reference evidence="10" key="2">
    <citation type="journal article" date="2023" name="IMA Fungus">
        <title>Comparative genomic study of the Penicillium genus elucidates a diverse pangenome and 15 lateral gene transfer events.</title>
        <authorList>
            <person name="Petersen C."/>
            <person name="Sorensen T."/>
            <person name="Nielsen M.R."/>
            <person name="Sondergaard T.E."/>
            <person name="Sorensen J.L."/>
            <person name="Fitzpatrick D.A."/>
            <person name="Frisvad J.C."/>
            <person name="Nielsen K.L."/>
        </authorList>
    </citation>
    <scope>NUCLEOTIDE SEQUENCE</scope>
    <source>
        <strain evidence="10">IBT 23319</strain>
    </source>
</reference>
<keyword evidence="4" id="KW-0238">DNA-binding</keyword>
<evidence type="ECO:0008006" key="12">
    <source>
        <dbReference type="Google" id="ProtNLM"/>
    </source>
</evidence>
<evidence type="ECO:0000259" key="8">
    <source>
        <dbReference type="PROSITE" id="PS50048"/>
    </source>
</evidence>
<dbReference type="InterPro" id="IPR001138">
    <property type="entry name" value="Zn2Cys6_DnaBD"/>
</dbReference>
<feature type="domain" description="C2H2-type" evidence="9">
    <location>
        <begin position="5"/>
        <end position="38"/>
    </location>
</feature>
<evidence type="ECO:0000313" key="10">
    <source>
        <dbReference type="EMBL" id="KAJ5231907.1"/>
    </source>
</evidence>
<name>A0A9W9TMN3_PENCI</name>
<gene>
    <name evidence="10" type="ORF">N7469_006495</name>
</gene>
<evidence type="ECO:0000256" key="5">
    <source>
        <dbReference type="ARBA" id="ARBA00023163"/>
    </source>
</evidence>
<sequence length="443" mass="50212">MPGDYECTSCLKTYQRHDLLQRHRRRCLRPKISTRRKACNACVQAKAKCSYARPCARCIDRDISCVYTSAAASEAHVHEGPSNLNVSSPPLATPNFIPVQPPVLQPATQGAINLNFPPADGFGDVLPPLLDFPETSLGDLDVNIPVVQHALGDLIHVVEQYPKCLLRDDFISPLLHRTLYEQDVPDMTTLARTSMAICCGSAMETIDGSRFARQAMEVERQRLIQTFPTYTCMQQWDALHAMLIYGILELRTLHGEIRKGEEWKQKSYSQGLKAPFLAKMTRSLITSYLQDSVTDRISPARPKPRKWEQWAVEETTRRTIFLANIIYYLGHCNPQSSSPSPYYEPLNDDFILNMPLPCSHALWTARTEMEWDLTMDFVEQYSASREDLSTVFNLTLGRMTLKDVLESYSRDYLQTLLVQNTVGVGGSDELRSLIILCALHQFT</sequence>
<evidence type="ECO:0000256" key="4">
    <source>
        <dbReference type="ARBA" id="ARBA00023125"/>
    </source>
</evidence>
<protein>
    <recommendedName>
        <fullName evidence="12">Zn(2)-C6 fungal-type domain-containing protein</fullName>
    </recommendedName>
</protein>
<dbReference type="CDD" id="cd00067">
    <property type="entry name" value="GAL4"/>
    <property type="match status" value="1"/>
</dbReference>